<dbReference type="GO" id="GO:0005802">
    <property type="term" value="C:trans-Golgi network"/>
    <property type="evidence" value="ECO:0007669"/>
    <property type="project" value="TreeGrafter"/>
</dbReference>
<protein>
    <recommendedName>
        <fullName evidence="13">SUZ domain-containing protein</fullName>
    </recommendedName>
</protein>
<dbReference type="GO" id="GO:0005524">
    <property type="term" value="F:ATP binding"/>
    <property type="evidence" value="ECO:0007669"/>
    <property type="project" value="InterPro"/>
</dbReference>
<keyword evidence="6" id="KW-1278">Translocase</keyword>
<comment type="subcellular location">
    <subcellularLocation>
        <location evidence="1">Membrane</location>
    </subcellularLocation>
</comment>
<feature type="region of interest" description="Disordered" evidence="11">
    <location>
        <begin position="413"/>
        <end position="434"/>
    </location>
</feature>
<feature type="domain" description="SUZ" evidence="13">
    <location>
        <begin position="75"/>
        <end position="144"/>
    </location>
</feature>
<dbReference type="GO" id="GO:0016887">
    <property type="term" value="F:ATP hydrolysis activity"/>
    <property type="evidence" value="ECO:0007669"/>
    <property type="project" value="InterPro"/>
</dbReference>
<dbReference type="AlphaFoldDB" id="A0A1B0GKE2"/>
<evidence type="ECO:0000313" key="14">
    <source>
        <dbReference type="EnsemblMetazoa" id="LLOJ008492-PA"/>
    </source>
</evidence>
<dbReference type="InterPro" id="IPR023299">
    <property type="entry name" value="ATPase_P-typ_cyto_dom_N"/>
</dbReference>
<dbReference type="InterPro" id="IPR024771">
    <property type="entry name" value="SUZ"/>
</dbReference>
<dbReference type="PANTHER" id="PTHR43520:SF8">
    <property type="entry name" value="P-TYPE CU(+) TRANSPORTER"/>
    <property type="match status" value="1"/>
</dbReference>
<dbReference type="EMBL" id="AJWK01028758">
    <property type="status" value="NOT_ANNOTATED_CDS"/>
    <property type="molecule type" value="Genomic_DNA"/>
</dbReference>
<dbReference type="EMBL" id="AJWK01028760">
    <property type="status" value="NOT_ANNOTATED_CDS"/>
    <property type="molecule type" value="Genomic_DNA"/>
</dbReference>
<evidence type="ECO:0000256" key="6">
    <source>
        <dbReference type="ARBA" id="ARBA00022967"/>
    </source>
</evidence>
<name>A0A1B0GKE2_LUTLO</name>
<evidence type="ECO:0000256" key="8">
    <source>
        <dbReference type="ARBA" id="ARBA00023008"/>
    </source>
</evidence>
<evidence type="ECO:0000256" key="7">
    <source>
        <dbReference type="ARBA" id="ARBA00022989"/>
    </source>
</evidence>
<dbReference type="EMBL" id="AJWK01028759">
    <property type="status" value="NOT_ANNOTATED_CDS"/>
    <property type="molecule type" value="Genomic_DNA"/>
</dbReference>
<dbReference type="GO" id="GO:0005507">
    <property type="term" value="F:copper ion binding"/>
    <property type="evidence" value="ECO:0007669"/>
    <property type="project" value="TreeGrafter"/>
</dbReference>
<feature type="compositionally biased region" description="Basic and acidic residues" evidence="11">
    <location>
        <begin position="104"/>
        <end position="118"/>
    </location>
</feature>
<dbReference type="InterPro" id="IPR001757">
    <property type="entry name" value="P_typ_ATPase"/>
</dbReference>
<dbReference type="PRINTS" id="PR00119">
    <property type="entry name" value="CATATPASE"/>
</dbReference>
<keyword evidence="15" id="KW-1185">Reference proteome</keyword>
<organism evidence="14 15">
    <name type="scientific">Lutzomyia longipalpis</name>
    <name type="common">Sand fly</name>
    <dbReference type="NCBI Taxonomy" id="7200"/>
    <lineage>
        <taxon>Eukaryota</taxon>
        <taxon>Metazoa</taxon>
        <taxon>Ecdysozoa</taxon>
        <taxon>Arthropoda</taxon>
        <taxon>Hexapoda</taxon>
        <taxon>Insecta</taxon>
        <taxon>Pterygota</taxon>
        <taxon>Neoptera</taxon>
        <taxon>Endopterygota</taxon>
        <taxon>Diptera</taxon>
        <taxon>Nematocera</taxon>
        <taxon>Psychodoidea</taxon>
        <taxon>Psychodidae</taxon>
        <taxon>Lutzomyia</taxon>
        <taxon>Lutzomyia</taxon>
    </lineage>
</organism>
<dbReference type="InterPro" id="IPR036412">
    <property type="entry name" value="HAD-like_sf"/>
</dbReference>
<evidence type="ECO:0000256" key="1">
    <source>
        <dbReference type="ARBA" id="ARBA00004370"/>
    </source>
</evidence>
<evidence type="ECO:0000256" key="2">
    <source>
        <dbReference type="ARBA" id="ARBA00022448"/>
    </source>
</evidence>
<dbReference type="SUPFAM" id="SSF56784">
    <property type="entry name" value="HAD-like"/>
    <property type="match status" value="1"/>
</dbReference>
<dbReference type="VEuPathDB" id="VectorBase:LLONM1_005307"/>
<dbReference type="PROSITE" id="PS51673">
    <property type="entry name" value="SUZ"/>
    <property type="match status" value="1"/>
</dbReference>
<dbReference type="VEuPathDB" id="VectorBase:LLOJ008492"/>
<keyword evidence="9" id="KW-0406">Ion transport</keyword>
<dbReference type="Pfam" id="PF00702">
    <property type="entry name" value="Hydrolase"/>
    <property type="match status" value="1"/>
</dbReference>
<evidence type="ECO:0000256" key="9">
    <source>
        <dbReference type="ARBA" id="ARBA00023065"/>
    </source>
</evidence>
<dbReference type="EnsemblMetazoa" id="LLOJ008492-RA">
    <property type="protein sequence ID" value="LLOJ008492-PA"/>
    <property type="gene ID" value="LLOJ008492"/>
</dbReference>
<evidence type="ECO:0000256" key="4">
    <source>
        <dbReference type="ARBA" id="ARBA00022723"/>
    </source>
</evidence>
<dbReference type="GO" id="GO:0005886">
    <property type="term" value="C:plasma membrane"/>
    <property type="evidence" value="ECO:0007669"/>
    <property type="project" value="TreeGrafter"/>
</dbReference>
<dbReference type="Pfam" id="PF12752">
    <property type="entry name" value="SUZ"/>
    <property type="match status" value="1"/>
</dbReference>
<evidence type="ECO:0000256" key="3">
    <source>
        <dbReference type="ARBA" id="ARBA00022692"/>
    </source>
</evidence>
<keyword evidence="8" id="KW-0186">Copper</keyword>
<keyword evidence="2" id="KW-0813">Transport</keyword>
<dbReference type="GO" id="GO:0060003">
    <property type="term" value="P:copper ion export"/>
    <property type="evidence" value="ECO:0007669"/>
    <property type="project" value="TreeGrafter"/>
</dbReference>
<accession>A0A1B0GKE2</accession>
<evidence type="ECO:0000256" key="5">
    <source>
        <dbReference type="ARBA" id="ARBA00022737"/>
    </source>
</evidence>
<dbReference type="GO" id="GO:0006878">
    <property type="term" value="P:intracellular copper ion homeostasis"/>
    <property type="evidence" value="ECO:0007669"/>
    <property type="project" value="TreeGrafter"/>
</dbReference>
<evidence type="ECO:0000256" key="10">
    <source>
        <dbReference type="ARBA" id="ARBA00023136"/>
    </source>
</evidence>
<dbReference type="Proteomes" id="UP000092461">
    <property type="component" value="Unassembled WGS sequence"/>
</dbReference>
<dbReference type="InterPro" id="IPR023214">
    <property type="entry name" value="HAD_sf"/>
</dbReference>
<evidence type="ECO:0000256" key="11">
    <source>
        <dbReference type="SAM" id="MobiDB-lite"/>
    </source>
</evidence>
<dbReference type="NCBIfam" id="TIGR01494">
    <property type="entry name" value="ATPase_P-type"/>
    <property type="match status" value="1"/>
</dbReference>
<dbReference type="FunFam" id="3.40.50.1000:FF:000031">
    <property type="entry name" value="Probable copper-transporting ATPase HMA5"/>
    <property type="match status" value="1"/>
</dbReference>
<evidence type="ECO:0000256" key="12">
    <source>
        <dbReference type="SAM" id="Phobius"/>
    </source>
</evidence>
<keyword evidence="3 12" id="KW-0812">Transmembrane</keyword>
<keyword evidence="10 12" id="KW-0472">Membrane</keyword>
<sequence>MDFLLPAEQLSVVCSVIRSSIASEFAYMPENLACVMSRKQEDVLDSWEEIDEAEVSEKLTAKINKMREHSSKEKNSRTMILEDDPRSHFGPYGPQEPTLKILKRPQETEGRGVGDNRPKAPVKSLQQREQEYAEARLRILGAAKSPEEEQNTVMRRTSEGRKSEYRVLIGNREWMHRNTIHVPPEVGAKMSEEEAMGHTAILCAINNSLVAMVSVSDMVKPEAHLAVFTLKRMGVEVILLTGDNKNTAASIARQVGIQRVFSEVLPSHKVAKIQRLQESGVRVAMVGDGVNDSPALAQADVGIAIAAGTDVAAEAADVVLMRNDLLDVVACLDLSRKTVKRIRLNFLFASMYNLLGIPLAAGVFSPFGFILEPYKKPSLASLHTPEYLQLVDSGGHLDPDAVSVHRGLEDIPRPDFGRSNSSTLSSFLRTPSSR</sequence>
<evidence type="ECO:0000259" key="13">
    <source>
        <dbReference type="PROSITE" id="PS51673"/>
    </source>
</evidence>
<dbReference type="Gene3D" id="3.40.1110.10">
    <property type="entry name" value="Calcium-transporting ATPase, cytoplasmic domain N"/>
    <property type="match status" value="1"/>
</dbReference>
<feature type="region of interest" description="Disordered" evidence="11">
    <location>
        <begin position="104"/>
        <end position="125"/>
    </location>
</feature>
<feature type="transmembrane region" description="Helical" evidence="12">
    <location>
        <begin position="346"/>
        <end position="371"/>
    </location>
</feature>
<keyword evidence="4" id="KW-0479">Metal-binding</keyword>
<feature type="compositionally biased region" description="Polar residues" evidence="11">
    <location>
        <begin position="418"/>
        <end position="434"/>
    </location>
</feature>
<dbReference type="VEuPathDB" id="VectorBase:LLONM1_005482"/>
<dbReference type="PANTHER" id="PTHR43520">
    <property type="entry name" value="ATP7, ISOFORM B"/>
    <property type="match status" value="1"/>
</dbReference>
<proteinExistence type="predicted"/>
<dbReference type="GO" id="GO:0015677">
    <property type="term" value="P:copper ion import"/>
    <property type="evidence" value="ECO:0007669"/>
    <property type="project" value="TreeGrafter"/>
</dbReference>
<dbReference type="Gene3D" id="3.40.50.1000">
    <property type="entry name" value="HAD superfamily/HAD-like"/>
    <property type="match status" value="1"/>
</dbReference>
<reference evidence="14" key="1">
    <citation type="submission" date="2020-05" db="UniProtKB">
        <authorList>
            <consortium name="EnsemblMetazoa"/>
        </authorList>
    </citation>
    <scope>IDENTIFICATION</scope>
    <source>
        <strain evidence="14">Jacobina</strain>
    </source>
</reference>
<keyword evidence="7 12" id="KW-1133">Transmembrane helix</keyword>
<dbReference type="GO" id="GO:0043682">
    <property type="term" value="F:P-type divalent copper transporter activity"/>
    <property type="evidence" value="ECO:0007669"/>
    <property type="project" value="TreeGrafter"/>
</dbReference>
<evidence type="ECO:0000313" key="15">
    <source>
        <dbReference type="Proteomes" id="UP000092461"/>
    </source>
</evidence>
<keyword evidence="5" id="KW-0677">Repeat</keyword>
<dbReference type="Gene3D" id="1.20.1110.10">
    <property type="entry name" value="Calcium-transporting ATPase, transmembrane domain"/>
    <property type="match status" value="1"/>
</dbReference>